<dbReference type="EMBL" id="AP022558">
    <property type="protein sequence ID" value="BBW98953.1"/>
    <property type="molecule type" value="Genomic_DNA"/>
</dbReference>
<feature type="domain" description="SAF" evidence="2">
    <location>
        <begin position="39"/>
        <end position="101"/>
    </location>
</feature>
<reference evidence="4" key="1">
    <citation type="journal article" date="2020" name="Microbiol. Resour. Announc.">
        <title>Complete Genome Sequence of Geobacillus sp. Strain E55-1, Isolated from Mine Geyser in Japan.</title>
        <authorList>
            <person name="Miyazaki K."/>
            <person name="Hase E."/>
            <person name="Tokito N."/>
        </authorList>
    </citation>
    <scope>NUCLEOTIDE SEQUENCE [LARGE SCALE GENOMIC DNA]</scope>
    <source>
        <strain evidence="4">E55-1</strain>
        <plasmid evidence="4">pGspE55-1</plasmid>
    </source>
</reference>
<keyword evidence="1" id="KW-0812">Transmembrane</keyword>
<keyword evidence="1" id="KW-1133">Transmembrane helix</keyword>
<protein>
    <recommendedName>
        <fullName evidence="2">SAF domain-containing protein</fullName>
    </recommendedName>
</protein>
<dbReference type="Proteomes" id="UP000501421">
    <property type="component" value="Plasmid pGspE55-1"/>
</dbReference>
<proteinExistence type="predicted"/>
<dbReference type="CDD" id="cd11614">
    <property type="entry name" value="SAF_CpaB_FlgA_like"/>
    <property type="match status" value="1"/>
</dbReference>
<dbReference type="Pfam" id="PF08666">
    <property type="entry name" value="SAF"/>
    <property type="match status" value="1"/>
</dbReference>
<dbReference type="AlphaFoldDB" id="A0A679FS26"/>
<keyword evidence="1" id="KW-0472">Membrane</keyword>
<gene>
    <name evidence="3" type="ORF">GsuE55_37860</name>
</gene>
<keyword evidence="4" id="KW-1185">Reference proteome</keyword>
<evidence type="ECO:0000313" key="4">
    <source>
        <dbReference type="Proteomes" id="UP000501421"/>
    </source>
</evidence>
<keyword evidence="3" id="KW-0614">Plasmid</keyword>
<dbReference type="Gene3D" id="3.90.1210.10">
    <property type="entry name" value="Antifreeze-like/N-acetylneuraminic acid synthase C-terminal domain"/>
    <property type="match status" value="1"/>
</dbReference>
<organism evidence="3 4">
    <name type="scientific">Geobacillus subterraneus</name>
    <dbReference type="NCBI Taxonomy" id="129338"/>
    <lineage>
        <taxon>Bacteria</taxon>
        <taxon>Bacillati</taxon>
        <taxon>Bacillota</taxon>
        <taxon>Bacilli</taxon>
        <taxon>Bacillales</taxon>
        <taxon>Anoxybacillaceae</taxon>
        <taxon>Geobacillus</taxon>
    </lineage>
</organism>
<name>A0A679FS26_9BACL</name>
<dbReference type="SMART" id="SM00858">
    <property type="entry name" value="SAF"/>
    <property type="match status" value="1"/>
</dbReference>
<accession>A0A679FS26</accession>
<dbReference type="RefSeq" id="WP_172418923.1">
    <property type="nucleotide sequence ID" value="NZ_AP022558.1"/>
</dbReference>
<dbReference type="InterPro" id="IPR013974">
    <property type="entry name" value="SAF"/>
</dbReference>
<evidence type="ECO:0000313" key="3">
    <source>
        <dbReference type="EMBL" id="BBW98953.1"/>
    </source>
</evidence>
<geneLocation type="plasmid" evidence="3 4">
    <name>pGspE55-1</name>
</geneLocation>
<evidence type="ECO:0000259" key="2">
    <source>
        <dbReference type="SMART" id="SM00858"/>
    </source>
</evidence>
<sequence length="243" mass="27622">MSKTEKRLLILLFVMFGVVLLLFVYEHVWEKQRYAVDQGYVLVAKQTIPEGGVLTKENVGLLPMPKSSILPEFETDFRRVQGKQAKTTILKGDVITHGRIRAGQHEEALFSVLVQTSEQVIVKKGDLVNVYVRIAQADARQKGNVRYQTYVIAKRKEVKEVVYKKSVTGKELPVVEAVRLSMTERQALDYYLAKNMTEANAKVFLIPYEDVLTEESTERIPSFSSFVEKAKSSFSKDGRVEVD</sequence>
<evidence type="ECO:0000256" key="1">
    <source>
        <dbReference type="SAM" id="Phobius"/>
    </source>
</evidence>
<feature type="transmembrane region" description="Helical" evidence="1">
    <location>
        <begin position="7"/>
        <end position="25"/>
    </location>
</feature>